<accession>A0A238FKW0</accession>
<feature type="region of interest" description="Disordered" evidence="2">
    <location>
        <begin position="1"/>
        <end position="211"/>
    </location>
</feature>
<feature type="coiled-coil region" evidence="1">
    <location>
        <begin position="467"/>
        <end position="501"/>
    </location>
</feature>
<keyword evidence="1" id="KW-0175">Coiled coil</keyword>
<evidence type="ECO:0000256" key="2">
    <source>
        <dbReference type="SAM" id="MobiDB-lite"/>
    </source>
</evidence>
<proteinExistence type="predicted"/>
<dbReference type="EMBL" id="FMSP01000019">
    <property type="protein sequence ID" value="SCV73887.1"/>
    <property type="molecule type" value="Genomic_DNA"/>
</dbReference>
<feature type="region of interest" description="Disordered" evidence="2">
    <location>
        <begin position="380"/>
        <end position="408"/>
    </location>
</feature>
<protein>
    <submittedName>
        <fullName evidence="3">BQ2448_6317 protein</fullName>
    </submittedName>
</protein>
<feature type="compositionally biased region" description="Basic and acidic residues" evidence="2">
    <location>
        <begin position="1"/>
        <end position="16"/>
    </location>
</feature>
<organism evidence="3 4">
    <name type="scientific">Microbotryum intermedium</name>
    <dbReference type="NCBI Taxonomy" id="269621"/>
    <lineage>
        <taxon>Eukaryota</taxon>
        <taxon>Fungi</taxon>
        <taxon>Dikarya</taxon>
        <taxon>Basidiomycota</taxon>
        <taxon>Pucciniomycotina</taxon>
        <taxon>Microbotryomycetes</taxon>
        <taxon>Microbotryales</taxon>
        <taxon>Microbotryaceae</taxon>
        <taxon>Microbotryum</taxon>
    </lineage>
</organism>
<feature type="compositionally biased region" description="Polar residues" evidence="2">
    <location>
        <begin position="195"/>
        <end position="211"/>
    </location>
</feature>
<dbReference type="OrthoDB" id="2535707at2759"/>
<name>A0A238FKW0_9BASI</name>
<feature type="compositionally biased region" description="Polar residues" evidence="2">
    <location>
        <begin position="88"/>
        <end position="101"/>
    </location>
</feature>
<keyword evidence="4" id="KW-1185">Reference proteome</keyword>
<feature type="region of interest" description="Disordered" evidence="2">
    <location>
        <begin position="267"/>
        <end position="325"/>
    </location>
</feature>
<feature type="compositionally biased region" description="Basic residues" evidence="2">
    <location>
        <begin position="383"/>
        <end position="393"/>
    </location>
</feature>
<reference evidence="4" key="1">
    <citation type="submission" date="2016-09" db="EMBL/GenBank/DDBJ databases">
        <authorList>
            <person name="Jeantristanb JTB J.-T."/>
            <person name="Ricardo R."/>
        </authorList>
    </citation>
    <scope>NUCLEOTIDE SEQUENCE [LARGE SCALE GENOMIC DNA]</scope>
</reference>
<evidence type="ECO:0000313" key="3">
    <source>
        <dbReference type="EMBL" id="SCV73887.1"/>
    </source>
</evidence>
<evidence type="ECO:0000313" key="4">
    <source>
        <dbReference type="Proteomes" id="UP000198372"/>
    </source>
</evidence>
<feature type="compositionally biased region" description="Basic and acidic residues" evidence="2">
    <location>
        <begin position="102"/>
        <end position="118"/>
    </location>
</feature>
<gene>
    <name evidence="3" type="ORF">BQ2448_6317</name>
</gene>
<dbReference type="Proteomes" id="UP000198372">
    <property type="component" value="Unassembled WGS sequence"/>
</dbReference>
<feature type="compositionally biased region" description="Polar residues" evidence="2">
    <location>
        <begin position="119"/>
        <end position="129"/>
    </location>
</feature>
<feature type="compositionally biased region" description="Low complexity" evidence="2">
    <location>
        <begin position="49"/>
        <end position="64"/>
    </location>
</feature>
<feature type="compositionally biased region" description="Low complexity" evidence="2">
    <location>
        <begin position="304"/>
        <end position="315"/>
    </location>
</feature>
<feature type="compositionally biased region" description="Low complexity" evidence="2">
    <location>
        <begin position="177"/>
        <end position="193"/>
    </location>
</feature>
<evidence type="ECO:0000256" key="1">
    <source>
        <dbReference type="SAM" id="Coils"/>
    </source>
</evidence>
<sequence length="596" mass="65308">MDPTHDDLTDSYRDESILSCQSTPRTRHPKGDTPLPAHAEASRSHSRSRSSSSSIDESTAAASSPKAAGKEDLDRLMALLDGDEAPIPSSSTFTAAQGSNTDRLEPRKLADDSKREATRQPSSPATPQQALEDLTLLQGTPNHSEPFPIRAVPSTSTPPPATAHSSTHPATHDRFPSTSSTTTSEVGSVSPSVRARSTSLRAQSAQSVHSTRHIANTMDSVEQEASESTMLPAAVLQGQRHDQQGADTTVGKDMIFDQRNQLAPRSKSVLEEVGWSGRRGEEAARSRHSLGTTPPPRLANGPSTTTTMKTTIRATSPPPRQDHSMYLDDRTARVDPWRSDGDLTFHAPGSSRNRANHDQMDNSDARIADEALSEFDSIIHNATPHRNRARPPSRLRQDPSPWLSPHVAGRGQDITEQAEDYTQTTAQFTAQGDQGYGTSVARTKIGRATEDERSMLISELREANEYISLLQDDIENISRIVSELKADRTREQARLEEFRRAQLPLSAQEQAELAVARHLISLLPSFVAATPPSRSRLPTSVNSLALAVAFTRSIDSLVQHGPQGENRRDEVVFTQDNVEKMLKRVKKWERVVRSQA</sequence>
<dbReference type="AlphaFoldDB" id="A0A238FKW0"/>